<dbReference type="RefSeq" id="WP_218155720.1">
    <property type="nucleotide sequence ID" value="NZ_FOHX01000003.1"/>
</dbReference>
<gene>
    <name evidence="3" type="ORF">SAMN05421811_103371</name>
</gene>
<protein>
    <submittedName>
        <fullName evidence="3">Pyridoxamine 5'-phosphate oxidase</fullName>
    </submittedName>
</protein>
<dbReference type="Pfam" id="PF01243">
    <property type="entry name" value="PNPOx_N"/>
    <property type="match status" value="1"/>
</dbReference>
<dbReference type="GO" id="GO:0016627">
    <property type="term" value="F:oxidoreductase activity, acting on the CH-CH group of donors"/>
    <property type="evidence" value="ECO:0007669"/>
    <property type="project" value="TreeGrafter"/>
</dbReference>
<keyword evidence="4" id="KW-1185">Reference proteome</keyword>
<dbReference type="AlphaFoldDB" id="A0A1I0F8V9"/>
<dbReference type="Gene3D" id="2.30.110.10">
    <property type="entry name" value="Electron Transport, Fmn-binding Protein, Chain A"/>
    <property type="match status" value="1"/>
</dbReference>
<name>A0A1I0F8V9_9ACTN</name>
<evidence type="ECO:0000259" key="2">
    <source>
        <dbReference type="Pfam" id="PF01243"/>
    </source>
</evidence>
<feature type="domain" description="Pyridoxamine 5'-phosphate oxidase N-terminal" evidence="2">
    <location>
        <begin position="23"/>
        <end position="121"/>
    </location>
</feature>
<proteinExistence type="predicted"/>
<dbReference type="GO" id="GO:0005829">
    <property type="term" value="C:cytosol"/>
    <property type="evidence" value="ECO:0007669"/>
    <property type="project" value="TreeGrafter"/>
</dbReference>
<dbReference type="PANTHER" id="PTHR35176">
    <property type="entry name" value="HEME OXYGENASE HI_0854-RELATED"/>
    <property type="match status" value="1"/>
</dbReference>
<sequence>MEPTTTLDIRYSDPGAVPTPWSEARELLERAETYWLTTVRADGRPHVTPLLAVWRDAALHFCTGPEEQKARNLEHERRCALTTGTNALHEGLDLVVEGRAERVTDPGRLKDLAAAWEAKYGPGWRFGVGDGVFTHEAGGEALVFALVPGKVLGFAKGSYAQTRWSF</sequence>
<dbReference type="PANTHER" id="PTHR35176:SF4">
    <property type="entry name" value="PYRIDOXAMINE 5'-PHOSPHATE OXIDASE-RELATED FMN-BINDING"/>
    <property type="match status" value="1"/>
</dbReference>
<reference evidence="3 4" key="1">
    <citation type="submission" date="2016-10" db="EMBL/GenBank/DDBJ databases">
        <authorList>
            <person name="de Groot N.N."/>
        </authorList>
    </citation>
    <scope>NUCLEOTIDE SEQUENCE [LARGE SCALE GENOMIC DNA]</scope>
    <source>
        <strain evidence="3 4">CGMCC 4.5598</strain>
    </source>
</reference>
<evidence type="ECO:0000313" key="3">
    <source>
        <dbReference type="EMBL" id="SET54440.1"/>
    </source>
</evidence>
<keyword evidence="1" id="KW-0560">Oxidoreductase</keyword>
<dbReference type="Proteomes" id="UP000199361">
    <property type="component" value="Unassembled WGS sequence"/>
</dbReference>
<dbReference type="InterPro" id="IPR011576">
    <property type="entry name" value="Pyridox_Oxase_N"/>
</dbReference>
<evidence type="ECO:0000313" key="4">
    <source>
        <dbReference type="Proteomes" id="UP000199361"/>
    </source>
</evidence>
<evidence type="ECO:0000256" key="1">
    <source>
        <dbReference type="ARBA" id="ARBA00023002"/>
    </source>
</evidence>
<organism evidence="3 4">
    <name type="scientific">Nonomuraea wenchangensis</name>
    <dbReference type="NCBI Taxonomy" id="568860"/>
    <lineage>
        <taxon>Bacteria</taxon>
        <taxon>Bacillati</taxon>
        <taxon>Actinomycetota</taxon>
        <taxon>Actinomycetes</taxon>
        <taxon>Streptosporangiales</taxon>
        <taxon>Streptosporangiaceae</taxon>
        <taxon>Nonomuraea</taxon>
    </lineage>
</organism>
<dbReference type="EMBL" id="FOHX01000003">
    <property type="protein sequence ID" value="SET54440.1"/>
    <property type="molecule type" value="Genomic_DNA"/>
</dbReference>
<dbReference type="STRING" id="568860.SAMN05421811_103371"/>
<dbReference type="InterPro" id="IPR012349">
    <property type="entry name" value="Split_barrel_FMN-bd"/>
</dbReference>
<accession>A0A1I0F8V9</accession>
<dbReference type="InterPro" id="IPR052019">
    <property type="entry name" value="F420H2_bilvrd_red/Heme_oxyg"/>
</dbReference>
<dbReference type="GO" id="GO:0070967">
    <property type="term" value="F:coenzyme F420 binding"/>
    <property type="evidence" value="ECO:0007669"/>
    <property type="project" value="TreeGrafter"/>
</dbReference>
<dbReference type="SUPFAM" id="SSF50475">
    <property type="entry name" value="FMN-binding split barrel"/>
    <property type="match status" value="1"/>
</dbReference>